<dbReference type="EMBL" id="CP022163">
    <property type="protein sequence ID" value="ATB27691.1"/>
    <property type="molecule type" value="Genomic_DNA"/>
</dbReference>
<feature type="domain" description="VIT" evidence="3">
    <location>
        <begin position="31"/>
        <end position="159"/>
    </location>
</feature>
<evidence type="ECO:0000313" key="4">
    <source>
        <dbReference type="EMBL" id="ATB27691.1"/>
    </source>
</evidence>
<evidence type="ECO:0000256" key="2">
    <source>
        <dbReference type="SAM" id="SignalP"/>
    </source>
</evidence>
<dbReference type="Gene3D" id="1.25.40.10">
    <property type="entry name" value="Tetratricopeptide repeat domain"/>
    <property type="match status" value="1"/>
</dbReference>
<feature type="compositionally biased region" description="Basic and acidic residues" evidence="1">
    <location>
        <begin position="612"/>
        <end position="624"/>
    </location>
</feature>
<sequence length="994" mass="108057">MLRPLIAVLLLCSVARAAEPERPASPPTPPVPPRILFVPEAERPVELKRLEVHALVHGMLAETTTTLVFHNPNRRVLEGQLEFPLPPGATVSGYALDVGGQLVDGVVVPKEEARIAFEKEVRKGVDPGLVEHVRGDRFRTRIYPIPAGGTRTVQVRHMTELAVREESAGYRLPLPFGVLPEASVRIEVVRGLAAPPRFSGGFGELVAVRANESWVAEQRLQDARPGADLVVELPVRQEPSVAVGCRAEGECYAMVTDLPKLPPPGAPLPPPRRLGIVWDASSSRAGDHPRELAFLQQLLARWPVAEVKLVVVRDQAEPARVLVPQALRDELGQVVYDGGTGLGALDLASDKTVGAWLLFSDGLGTVGASLPRTGSAPVYAVVDGAGADTAVLRHIAANGDVIDLALEEVGQAVARVVSPPWRLLRVEADGASLADVLPRAQPITGPVTVAGRLLASKATLTLVYGAGSQEVARRSVTVSRAEAVDAPHAALAWAQRRIAELSALPVEHAQELTALGRRFGLVTPGTSMLVLENLEQYLEHDIEPPASRAEMRAQFLAQRAERRKAEQQGKQAKIDEVLAMWRERVSWWETEFKVSPDFGSREKPKKSASARMEGEERQMSERAARAPPRPEPVAESEAREMDGDDSFGAGAVAPPPSAAAPVARHAEPAKKAPGSGGNESSIAITEWNPETPYLQAMRAAGAQKAYAAYLKARGDYANNPAFLLDCADFLLKGGQRPLGLRVLSNLAELRIEDPALLRVYAWRLQQAGELDTAIRVLRGVLRLRPEEPQSYRDLALALSLRGEGSRSVPDLEAAMELLTQVVMKTWDRFPQIEVIALMELNRLLALAERLQAGGPPARCELDARLRKLLDVDVRIVLSWDADLTDVDLHVEEPTGETAYYGHNRTEQGGLVSRDFTQGYGPEEYVLHRALPGTYTIRAHYYGSRQQTLLGPATVTATVITRYGRPGEQRQVLTLRLEGAKDLVEIGKVRIGKLQ</sequence>
<dbReference type="PANTHER" id="PTHR45737">
    <property type="entry name" value="VON WILLEBRAND FACTOR A DOMAIN-CONTAINING PROTEIN 5A"/>
    <property type="match status" value="1"/>
</dbReference>
<dbReference type="PANTHER" id="PTHR45737:SF6">
    <property type="entry name" value="VON WILLEBRAND FACTOR A DOMAIN-CONTAINING PROTEIN 5A"/>
    <property type="match status" value="1"/>
</dbReference>
<feature type="signal peptide" evidence="2">
    <location>
        <begin position="1"/>
        <end position="17"/>
    </location>
</feature>
<organism evidence="4 5">
    <name type="scientific">Melittangium boletus DSM 14713</name>
    <dbReference type="NCBI Taxonomy" id="1294270"/>
    <lineage>
        <taxon>Bacteria</taxon>
        <taxon>Pseudomonadati</taxon>
        <taxon>Myxococcota</taxon>
        <taxon>Myxococcia</taxon>
        <taxon>Myxococcales</taxon>
        <taxon>Cystobacterineae</taxon>
        <taxon>Archangiaceae</taxon>
        <taxon>Melittangium</taxon>
    </lineage>
</organism>
<feature type="region of interest" description="Disordered" evidence="1">
    <location>
        <begin position="596"/>
        <end position="682"/>
    </location>
</feature>
<gene>
    <name evidence="4" type="ORF">MEBOL_001135</name>
</gene>
<dbReference type="OrthoDB" id="266279at2"/>
<dbReference type="Pfam" id="PF08487">
    <property type="entry name" value="VIT"/>
    <property type="match status" value="1"/>
</dbReference>
<protein>
    <recommendedName>
        <fullName evidence="3">VIT domain-containing protein</fullName>
    </recommendedName>
</protein>
<evidence type="ECO:0000313" key="5">
    <source>
        <dbReference type="Proteomes" id="UP000217289"/>
    </source>
</evidence>
<dbReference type="Pfam" id="PF09906">
    <property type="entry name" value="DUF2135"/>
    <property type="match status" value="1"/>
</dbReference>
<dbReference type="Gene3D" id="2.60.120.380">
    <property type="match status" value="1"/>
</dbReference>
<dbReference type="Proteomes" id="UP000217289">
    <property type="component" value="Chromosome"/>
</dbReference>
<dbReference type="InterPro" id="IPR013694">
    <property type="entry name" value="VIT"/>
</dbReference>
<reference evidence="4 5" key="1">
    <citation type="submission" date="2017-06" db="EMBL/GenBank/DDBJ databases">
        <authorList>
            <person name="Kim H.J."/>
            <person name="Triplett B.A."/>
        </authorList>
    </citation>
    <scope>NUCLEOTIDE SEQUENCE [LARGE SCALE GENOMIC DNA]</scope>
    <source>
        <strain evidence="4 5">DSM 14713</strain>
    </source>
</reference>
<dbReference type="AlphaFoldDB" id="A0A250I942"/>
<dbReference type="PROSITE" id="PS51468">
    <property type="entry name" value="VIT"/>
    <property type="match status" value="1"/>
</dbReference>
<dbReference type="KEGG" id="mbd:MEBOL_001135"/>
<dbReference type="RefSeq" id="WP_157774785.1">
    <property type="nucleotide sequence ID" value="NZ_CP022163.1"/>
</dbReference>
<accession>A0A250I942</accession>
<feature type="chain" id="PRO_5012151320" description="VIT domain-containing protein" evidence="2">
    <location>
        <begin position="18"/>
        <end position="994"/>
    </location>
</feature>
<dbReference type="SMART" id="SM00609">
    <property type="entry name" value="VIT"/>
    <property type="match status" value="1"/>
</dbReference>
<name>A0A250I942_9BACT</name>
<proteinExistence type="predicted"/>
<evidence type="ECO:0000256" key="1">
    <source>
        <dbReference type="SAM" id="MobiDB-lite"/>
    </source>
</evidence>
<dbReference type="InterPro" id="IPR011990">
    <property type="entry name" value="TPR-like_helical_dom_sf"/>
</dbReference>
<evidence type="ECO:0000259" key="3">
    <source>
        <dbReference type="PROSITE" id="PS51468"/>
    </source>
</evidence>
<dbReference type="InterPro" id="IPR019220">
    <property type="entry name" value="DUF2135"/>
</dbReference>
<keyword evidence="2" id="KW-0732">Signal</keyword>
<keyword evidence="5" id="KW-1185">Reference proteome</keyword>
<dbReference type="SUPFAM" id="SSF48452">
    <property type="entry name" value="TPR-like"/>
    <property type="match status" value="1"/>
</dbReference>